<feature type="binding site" evidence="4">
    <location>
        <position position="185"/>
    </location>
    <ligand>
        <name>Fe cation</name>
        <dbReference type="ChEBI" id="CHEBI:24875"/>
    </ligand>
</feature>
<dbReference type="InterPro" id="IPR036821">
    <property type="entry name" value="Peptide_deformylase_sf"/>
</dbReference>
<dbReference type="GO" id="GO:0046872">
    <property type="term" value="F:metal ion binding"/>
    <property type="evidence" value="ECO:0007669"/>
    <property type="project" value="UniProtKB-KW"/>
</dbReference>
<dbReference type="HAMAP" id="MF_00163">
    <property type="entry name" value="Pep_deformylase"/>
    <property type="match status" value="1"/>
</dbReference>
<feature type="active site" evidence="4">
    <location>
        <position position="186"/>
    </location>
</feature>
<evidence type="ECO:0000256" key="1">
    <source>
        <dbReference type="ARBA" id="ARBA00010759"/>
    </source>
</evidence>
<sequence length="210" mass="23726">MKKTILIILASVFIIGCSSTKNIGGTSFSSEQANLIMAADSLTPMRVYKITKTSDSLLLRKHSSYIKPDAKNPVLQTFVKRLYKTVTDSMSLGVGIAAPQVGILKNIIWVQRFDKDNFPFEVYLNPTIVQYSIKKQTFREGCLSIPNRSEVLNDRSYAILIEYDTMTGEHKTEMVEAFTSVIFQHEIDHLNGILYLDHLEKEVKDAKEGN</sequence>
<dbReference type="PRINTS" id="PR01576">
    <property type="entry name" value="PDEFORMYLASE"/>
</dbReference>
<proteinExistence type="inferred from homology"/>
<keyword evidence="6" id="KW-1185">Reference proteome</keyword>
<evidence type="ECO:0000313" key="6">
    <source>
        <dbReference type="Proteomes" id="UP000612329"/>
    </source>
</evidence>
<accession>A0A8J3BCE3</accession>
<dbReference type="PANTHER" id="PTHR10458:SF22">
    <property type="entry name" value="PEPTIDE DEFORMYLASE"/>
    <property type="match status" value="1"/>
</dbReference>
<reference evidence="5" key="1">
    <citation type="journal article" date="2014" name="Int. J. Syst. Evol. Microbiol.">
        <title>Complete genome sequence of Corynebacterium casei LMG S-19264T (=DSM 44701T), isolated from a smear-ripened cheese.</title>
        <authorList>
            <consortium name="US DOE Joint Genome Institute (JGI-PGF)"/>
            <person name="Walter F."/>
            <person name="Albersmeier A."/>
            <person name="Kalinowski J."/>
            <person name="Ruckert C."/>
        </authorList>
    </citation>
    <scope>NUCLEOTIDE SEQUENCE</scope>
    <source>
        <strain evidence="5">JCM 12862</strain>
    </source>
</reference>
<keyword evidence="4" id="KW-0648">Protein biosynthesis</keyword>
<reference evidence="5" key="2">
    <citation type="submission" date="2020-09" db="EMBL/GenBank/DDBJ databases">
        <authorList>
            <person name="Sun Q."/>
            <person name="Ohkuma M."/>
        </authorList>
    </citation>
    <scope>NUCLEOTIDE SEQUENCE</scope>
    <source>
        <strain evidence="5">JCM 12862</strain>
    </source>
</reference>
<dbReference type="EC" id="3.5.1.88" evidence="4"/>
<comment type="cofactor">
    <cofactor evidence="4">
        <name>Fe(2+)</name>
        <dbReference type="ChEBI" id="CHEBI:29033"/>
    </cofactor>
    <text evidence="4">Binds 1 Fe(2+) ion.</text>
</comment>
<evidence type="ECO:0000256" key="3">
    <source>
        <dbReference type="ARBA" id="ARBA00022801"/>
    </source>
</evidence>
<dbReference type="Pfam" id="PF01327">
    <property type="entry name" value="Pep_deformylase"/>
    <property type="match status" value="1"/>
</dbReference>
<comment type="function">
    <text evidence="4">Removes the formyl group from the N-terminal Met of newly synthesized proteins. Requires at least a dipeptide for an efficient rate of reaction. N-terminal L-methionine is a prerequisite for activity but the enzyme has broad specificity at other positions.</text>
</comment>
<dbReference type="InterPro" id="IPR023635">
    <property type="entry name" value="Peptide_deformylase"/>
</dbReference>
<dbReference type="SUPFAM" id="SSF56420">
    <property type="entry name" value="Peptide deformylase"/>
    <property type="match status" value="1"/>
</dbReference>
<gene>
    <name evidence="4" type="primary">def</name>
    <name evidence="5" type="ORF">GCM10007962_01840</name>
</gene>
<dbReference type="Gene3D" id="3.90.45.10">
    <property type="entry name" value="Peptide deformylase"/>
    <property type="match status" value="1"/>
</dbReference>
<protein>
    <recommendedName>
        <fullName evidence="4">Peptide deformylase</fullName>
        <shortName evidence="4">PDF</shortName>
        <ecNumber evidence="4">3.5.1.88</ecNumber>
    </recommendedName>
    <alternativeName>
        <fullName evidence="4">Polypeptide deformylase</fullName>
    </alternativeName>
</protein>
<dbReference type="GO" id="GO:0042586">
    <property type="term" value="F:peptide deformylase activity"/>
    <property type="evidence" value="ECO:0007669"/>
    <property type="project" value="UniProtKB-UniRule"/>
</dbReference>
<dbReference type="AlphaFoldDB" id="A0A8J3BCE3"/>
<keyword evidence="2 4" id="KW-0479">Metal-binding</keyword>
<comment type="catalytic activity">
    <reaction evidence="4">
        <text>N-terminal N-formyl-L-methionyl-[peptide] + H2O = N-terminal L-methionyl-[peptide] + formate</text>
        <dbReference type="Rhea" id="RHEA:24420"/>
        <dbReference type="Rhea" id="RHEA-COMP:10639"/>
        <dbReference type="Rhea" id="RHEA-COMP:10640"/>
        <dbReference type="ChEBI" id="CHEBI:15377"/>
        <dbReference type="ChEBI" id="CHEBI:15740"/>
        <dbReference type="ChEBI" id="CHEBI:49298"/>
        <dbReference type="ChEBI" id="CHEBI:64731"/>
        <dbReference type="EC" id="3.5.1.88"/>
    </reaction>
</comment>
<dbReference type="EMBL" id="BMNR01000001">
    <property type="protein sequence ID" value="GGK11262.1"/>
    <property type="molecule type" value="Genomic_DNA"/>
</dbReference>
<evidence type="ECO:0000256" key="2">
    <source>
        <dbReference type="ARBA" id="ARBA00022723"/>
    </source>
</evidence>
<feature type="binding site" evidence="4">
    <location>
        <position position="142"/>
    </location>
    <ligand>
        <name>Fe cation</name>
        <dbReference type="ChEBI" id="CHEBI:24875"/>
    </ligand>
</feature>
<comment type="similarity">
    <text evidence="1 4">Belongs to the polypeptide deformylase family.</text>
</comment>
<keyword evidence="4" id="KW-0408">Iron</keyword>
<evidence type="ECO:0000256" key="4">
    <source>
        <dbReference type="HAMAP-Rule" id="MF_00163"/>
    </source>
</evidence>
<dbReference type="PIRSF" id="PIRSF004749">
    <property type="entry name" value="Pep_def"/>
    <property type="match status" value="1"/>
</dbReference>
<keyword evidence="3 4" id="KW-0378">Hydrolase</keyword>
<dbReference type="PANTHER" id="PTHR10458">
    <property type="entry name" value="PEPTIDE DEFORMYLASE"/>
    <property type="match status" value="1"/>
</dbReference>
<dbReference type="NCBIfam" id="TIGR00079">
    <property type="entry name" value="pept_deformyl"/>
    <property type="match status" value="1"/>
</dbReference>
<dbReference type="PROSITE" id="PS51257">
    <property type="entry name" value="PROKAR_LIPOPROTEIN"/>
    <property type="match status" value="1"/>
</dbReference>
<dbReference type="Proteomes" id="UP000612329">
    <property type="component" value="Unassembled WGS sequence"/>
</dbReference>
<dbReference type="GO" id="GO:0006412">
    <property type="term" value="P:translation"/>
    <property type="evidence" value="ECO:0007669"/>
    <property type="project" value="UniProtKB-UniRule"/>
</dbReference>
<comment type="caution">
    <text evidence="5">The sequence shown here is derived from an EMBL/GenBank/DDBJ whole genome shotgun (WGS) entry which is preliminary data.</text>
</comment>
<organism evidence="5 6">
    <name type="scientific">Yeosuana aromativorans</name>
    <dbReference type="NCBI Taxonomy" id="288019"/>
    <lineage>
        <taxon>Bacteria</taxon>
        <taxon>Pseudomonadati</taxon>
        <taxon>Bacteroidota</taxon>
        <taxon>Flavobacteriia</taxon>
        <taxon>Flavobacteriales</taxon>
        <taxon>Flavobacteriaceae</taxon>
        <taxon>Yeosuana</taxon>
    </lineage>
</organism>
<feature type="binding site" evidence="4">
    <location>
        <position position="189"/>
    </location>
    <ligand>
        <name>Fe cation</name>
        <dbReference type="ChEBI" id="CHEBI:24875"/>
    </ligand>
</feature>
<dbReference type="RefSeq" id="WP_188649390.1">
    <property type="nucleotide sequence ID" value="NZ_BMNR01000001.1"/>
</dbReference>
<name>A0A8J3BCE3_9FLAO</name>
<evidence type="ECO:0000313" key="5">
    <source>
        <dbReference type="EMBL" id="GGK11262.1"/>
    </source>
</evidence>